<gene>
    <name evidence="2" type="ORF">SERLA73DRAFT_182774</name>
</gene>
<dbReference type="AlphaFoldDB" id="F8Q0Z0"/>
<feature type="region of interest" description="Disordered" evidence="1">
    <location>
        <begin position="1"/>
        <end position="27"/>
    </location>
</feature>
<dbReference type="OrthoDB" id="72441at2759"/>
<sequence>MRPAQISRNDLKRVDEDSYDNKEGREKSRSALDQFLGECIKRSEKGGYAIRGSLFVNEYPWTDKDWARCHTLLRRLGTDGVKLELWRAWLGLYDCDSTSMTSTSVKGKEVASEPNPNEDEKATTPPSTEPFNEPSRKKVNITAAPLDHLSAVLHDHVCLTLSVC</sequence>
<proteinExistence type="predicted"/>
<dbReference type="HOGENOM" id="CLU_144983_0_0_1"/>
<dbReference type="InParanoid" id="F8Q0Z0"/>
<name>F8Q0Z0_SERL3</name>
<protein>
    <submittedName>
        <fullName evidence="2">Uncharacterized protein</fullName>
    </submittedName>
</protein>
<keyword evidence="3" id="KW-1185">Reference proteome</keyword>
<evidence type="ECO:0000313" key="2">
    <source>
        <dbReference type="EMBL" id="EGN97968.1"/>
    </source>
</evidence>
<evidence type="ECO:0000313" key="3">
    <source>
        <dbReference type="Proteomes" id="UP000008063"/>
    </source>
</evidence>
<reference evidence="3" key="1">
    <citation type="journal article" date="2011" name="Science">
        <title>The plant cell wall-decomposing machinery underlies the functional diversity of forest fungi.</title>
        <authorList>
            <person name="Eastwood D.C."/>
            <person name="Floudas D."/>
            <person name="Binder M."/>
            <person name="Majcherczyk A."/>
            <person name="Schneider P."/>
            <person name="Aerts A."/>
            <person name="Asiegbu F.O."/>
            <person name="Baker S.E."/>
            <person name="Barry K."/>
            <person name="Bendiksby M."/>
            <person name="Blumentritt M."/>
            <person name="Coutinho P.M."/>
            <person name="Cullen D."/>
            <person name="de Vries R.P."/>
            <person name="Gathman A."/>
            <person name="Goodell B."/>
            <person name="Henrissat B."/>
            <person name="Ihrmark K."/>
            <person name="Kauserud H."/>
            <person name="Kohler A."/>
            <person name="LaButti K."/>
            <person name="Lapidus A."/>
            <person name="Lavin J.L."/>
            <person name="Lee Y.-H."/>
            <person name="Lindquist E."/>
            <person name="Lilly W."/>
            <person name="Lucas S."/>
            <person name="Morin E."/>
            <person name="Murat C."/>
            <person name="Oguiza J.A."/>
            <person name="Park J."/>
            <person name="Pisabarro A.G."/>
            <person name="Riley R."/>
            <person name="Rosling A."/>
            <person name="Salamov A."/>
            <person name="Schmidt O."/>
            <person name="Schmutz J."/>
            <person name="Skrede I."/>
            <person name="Stenlid J."/>
            <person name="Wiebenga A."/>
            <person name="Xie X."/>
            <person name="Kuees U."/>
            <person name="Hibbett D.S."/>
            <person name="Hoffmeister D."/>
            <person name="Hoegberg N."/>
            <person name="Martin F."/>
            <person name="Grigoriev I.V."/>
            <person name="Watkinson S.C."/>
        </authorList>
    </citation>
    <scope>NUCLEOTIDE SEQUENCE [LARGE SCALE GENOMIC DNA]</scope>
    <source>
        <strain evidence="3">strain S7.3</strain>
    </source>
</reference>
<dbReference type="EMBL" id="GL945481">
    <property type="protein sequence ID" value="EGN97968.1"/>
    <property type="molecule type" value="Genomic_DNA"/>
</dbReference>
<dbReference type="Proteomes" id="UP000008063">
    <property type="component" value="Unassembled WGS sequence"/>
</dbReference>
<feature type="compositionally biased region" description="Basic and acidic residues" evidence="1">
    <location>
        <begin position="9"/>
        <end position="27"/>
    </location>
</feature>
<organism evidence="3">
    <name type="scientific">Serpula lacrymans var. lacrymans (strain S7.3)</name>
    <name type="common">Dry rot fungus</name>
    <dbReference type="NCBI Taxonomy" id="936435"/>
    <lineage>
        <taxon>Eukaryota</taxon>
        <taxon>Fungi</taxon>
        <taxon>Dikarya</taxon>
        <taxon>Basidiomycota</taxon>
        <taxon>Agaricomycotina</taxon>
        <taxon>Agaricomycetes</taxon>
        <taxon>Agaricomycetidae</taxon>
        <taxon>Boletales</taxon>
        <taxon>Coniophorineae</taxon>
        <taxon>Serpulaceae</taxon>
        <taxon>Serpula</taxon>
    </lineage>
</organism>
<feature type="region of interest" description="Disordered" evidence="1">
    <location>
        <begin position="100"/>
        <end position="135"/>
    </location>
</feature>
<accession>F8Q0Z0</accession>
<evidence type="ECO:0000256" key="1">
    <source>
        <dbReference type="SAM" id="MobiDB-lite"/>
    </source>
</evidence>